<dbReference type="SUPFAM" id="SSF102114">
    <property type="entry name" value="Radical SAM enzymes"/>
    <property type="match status" value="1"/>
</dbReference>
<keyword evidence="5 6" id="KW-0411">Iron-sulfur</keyword>
<dbReference type="SFLD" id="SFLDG01101">
    <property type="entry name" value="Uncharacterised_Radical_SAM_Su"/>
    <property type="match status" value="1"/>
</dbReference>
<dbReference type="InterPro" id="IPR007197">
    <property type="entry name" value="rSAM"/>
</dbReference>
<keyword evidence="3 6" id="KW-0479">Metal-binding</keyword>
<dbReference type="SMART" id="SM00729">
    <property type="entry name" value="Elp3"/>
    <property type="match status" value="1"/>
</dbReference>
<dbReference type="InterPro" id="IPR034457">
    <property type="entry name" value="Organic_radical-activating"/>
</dbReference>
<dbReference type="PIRSF" id="PIRSF004869">
    <property type="entry name" value="PflX_prd"/>
    <property type="match status" value="1"/>
</dbReference>
<feature type="binding site" evidence="6">
    <location>
        <position position="86"/>
    </location>
    <ligand>
        <name>[4Fe-4S] cluster</name>
        <dbReference type="ChEBI" id="CHEBI:49883"/>
        <note>4Fe-4S-S-AdoMet</note>
    </ligand>
</feature>
<dbReference type="STRING" id="1838280.A6M21_12900"/>
<dbReference type="GO" id="GO:0003824">
    <property type="term" value="F:catalytic activity"/>
    <property type="evidence" value="ECO:0007669"/>
    <property type="project" value="InterPro"/>
</dbReference>
<dbReference type="Gene3D" id="3.20.20.70">
    <property type="entry name" value="Aldolase class I"/>
    <property type="match status" value="1"/>
</dbReference>
<name>A0A1B7LD27_9FIRM</name>
<dbReference type="InterPro" id="IPR027596">
    <property type="entry name" value="AmmeMemoSam_rS"/>
</dbReference>
<dbReference type="GO" id="GO:0051539">
    <property type="term" value="F:4 iron, 4 sulfur cluster binding"/>
    <property type="evidence" value="ECO:0007669"/>
    <property type="project" value="UniProtKB-KW"/>
</dbReference>
<keyword evidence="9" id="KW-1185">Reference proteome</keyword>
<dbReference type="InterPro" id="IPR058240">
    <property type="entry name" value="rSAM_sf"/>
</dbReference>
<protein>
    <submittedName>
        <fullName evidence="8">AmmeMemoRadiSam system radical SAM enzyme</fullName>
    </submittedName>
</protein>
<dbReference type="InterPro" id="IPR006638">
    <property type="entry name" value="Elp3/MiaA/NifB-like_rSAM"/>
</dbReference>
<dbReference type="Pfam" id="PF04055">
    <property type="entry name" value="Radical_SAM"/>
    <property type="match status" value="1"/>
</dbReference>
<evidence type="ECO:0000313" key="8">
    <source>
        <dbReference type="EMBL" id="OAT80774.1"/>
    </source>
</evidence>
<dbReference type="RefSeq" id="WP_066669539.1">
    <property type="nucleotide sequence ID" value="NZ_LYVF01000174.1"/>
</dbReference>
<dbReference type="PANTHER" id="PTHR30352">
    <property type="entry name" value="PYRUVATE FORMATE-LYASE-ACTIVATING ENZYME"/>
    <property type="match status" value="1"/>
</dbReference>
<reference evidence="8 9" key="1">
    <citation type="submission" date="2016-04" db="EMBL/GenBank/DDBJ databases">
        <authorList>
            <person name="Evans L.H."/>
            <person name="Alamgir A."/>
            <person name="Owens N."/>
            <person name="Weber N.D."/>
            <person name="Virtaneva K."/>
            <person name="Barbian K."/>
            <person name="Babar A."/>
            <person name="Rosenke K."/>
        </authorList>
    </citation>
    <scope>NUCLEOTIDE SEQUENCE [LARGE SCALE GENOMIC DNA]</scope>
    <source>
        <strain evidence="8 9">LMa1</strain>
    </source>
</reference>
<proteinExistence type="predicted"/>
<evidence type="ECO:0000256" key="6">
    <source>
        <dbReference type="PIRSR" id="PIRSR004869-50"/>
    </source>
</evidence>
<evidence type="ECO:0000256" key="3">
    <source>
        <dbReference type="ARBA" id="ARBA00022723"/>
    </source>
</evidence>
<dbReference type="InterPro" id="IPR013785">
    <property type="entry name" value="Aldolase_TIM"/>
</dbReference>
<evidence type="ECO:0000256" key="4">
    <source>
        <dbReference type="ARBA" id="ARBA00023004"/>
    </source>
</evidence>
<accession>A0A1B7LD27</accession>
<gene>
    <name evidence="8" type="ORF">A6M21_12900</name>
</gene>
<evidence type="ECO:0000313" key="9">
    <source>
        <dbReference type="Proteomes" id="UP000078532"/>
    </source>
</evidence>
<dbReference type="GO" id="GO:0046872">
    <property type="term" value="F:metal ion binding"/>
    <property type="evidence" value="ECO:0007669"/>
    <property type="project" value="UniProtKB-KW"/>
</dbReference>
<dbReference type="Proteomes" id="UP000078532">
    <property type="component" value="Unassembled WGS sequence"/>
</dbReference>
<keyword evidence="4 6" id="KW-0408">Iron</keyword>
<evidence type="ECO:0000256" key="2">
    <source>
        <dbReference type="ARBA" id="ARBA00022691"/>
    </source>
</evidence>
<feature type="binding site" evidence="6">
    <location>
        <position position="89"/>
    </location>
    <ligand>
        <name>[4Fe-4S] cluster</name>
        <dbReference type="ChEBI" id="CHEBI:49883"/>
        <note>4Fe-4S-S-AdoMet</note>
    </ligand>
</feature>
<dbReference type="EMBL" id="LYVF01000174">
    <property type="protein sequence ID" value="OAT80774.1"/>
    <property type="molecule type" value="Genomic_DNA"/>
</dbReference>
<dbReference type="AlphaFoldDB" id="A0A1B7LD27"/>
<comment type="caution">
    <text evidence="8">The sequence shown here is derived from an EMBL/GenBank/DDBJ whole genome shotgun (WGS) entry which is preliminary data.</text>
</comment>
<evidence type="ECO:0000259" key="7">
    <source>
        <dbReference type="PROSITE" id="PS51918"/>
    </source>
</evidence>
<comment type="cofactor">
    <cofactor evidence="6">
        <name>[4Fe-4S] cluster</name>
        <dbReference type="ChEBI" id="CHEBI:49883"/>
    </cofactor>
    <text evidence="6">Binds 1 [4Fe-4S] cluster. The cluster is coordinated with 3 cysteines and an exchangeable S-adenosyl-L-methionine.</text>
</comment>
<organism evidence="8 9">
    <name type="scientific">Desulfotomaculum copahuensis</name>
    <dbReference type="NCBI Taxonomy" id="1838280"/>
    <lineage>
        <taxon>Bacteria</taxon>
        <taxon>Bacillati</taxon>
        <taxon>Bacillota</taxon>
        <taxon>Clostridia</taxon>
        <taxon>Eubacteriales</taxon>
        <taxon>Desulfotomaculaceae</taxon>
        <taxon>Desulfotomaculum</taxon>
    </lineage>
</organism>
<dbReference type="PROSITE" id="PS51918">
    <property type="entry name" value="RADICAL_SAM"/>
    <property type="match status" value="1"/>
</dbReference>
<sequence>MHEAFFYEKAAEDKTLCRLCPKLCRISEGRTGFCRVRRNEKGVLYTTNYGEVSSLAIDPVEKKPLYHFFPGSLILSLGTVGCNLRCGFCQNWQISQANARTRHIEPAGVVAAAEREADRAAPGRPVTGLAYTYSEPFMWYEFVYDTARLARDAGLKNVLVTNGYVNEEPLKQLLPYIDAMNIDVKGFTEEYYRSACAGRLEPVLRTVEIAQAYCHVELTTLLVPGLNDNPEDTRRLVDWVAELNPEIPLHFSRYFPGYKFDLPPTPLETLENAWRVAREKLAYVYIGNAPELARDDTVCPQCGYLVIRRTGYAVDAAGLDKNRCRQCGREILPVRNVSAQPAQD</sequence>
<evidence type="ECO:0000256" key="5">
    <source>
        <dbReference type="ARBA" id="ARBA00023014"/>
    </source>
</evidence>
<dbReference type="OrthoDB" id="9778883at2"/>
<evidence type="ECO:0000256" key="1">
    <source>
        <dbReference type="ARBA" id="ARBA00022485"/>
    </source>
</evidence>
<feature type="binding site" evidence="6">
    <location>
        <position position="82"/>
    </location>
    <ligand>
        <name>[4Fe-4S] cluster</name>
        <dbReference type="ChEBI" id="CHEBI:49883"/>
        <note>4Fe-4S-S-AdoMet</note>
    </ligand>
</feature>
<dbReference type="CDD" id="cd01335">
    <property type="entry name" value="Radical_SAM"/>
    <property type="match status" value="1"/>
</dbReference>
<keyword evidence="2 6" id="KW-0949">S-adenosyl-L-methionine</keyword>
<dbReference type="InterPro" id="IPR016431">
    <property type="entry name" value="Pyrv-formate_lyase-activ_prd"/>
</dbReference>
<keyword evidence="1" id="KW-0004">4Fe-4S</keyword>
<dbReference type="PANTHER" id="PTHR30352:SF5">
    <property type="entry name" value="PYRUVATE FORMATE-LYASE 1-ACTIVATING ENZYME"/>
    <property type="match status" value="1"/>
</dbReference>
<dbReference type="SFLD" id="SFLDS00029">
    <property type="entry name" value="Radical_SAM"/>
    <property type="match status" value="1"/>
</dbReference>
<feature type="domain" description="Radical SAM core" evidence="7">
    <location>
        <begin position="67"/>
        <end position="291"/>
    </location>
</feature>
<dbReference type="NCBIfam" id="TIGR04337">
    <property type="entry name" value="AmmeMemoSam_rS"/>
    <property type="match status" value="1"/>
</dbReference>